<reference evidence="5 6" key="1">
    <citation type="submission" date="2019-09" db="EMBL/GenBank/DDBJ databases">
        <title>Complete Genome Sequence of Lactobacillus nenjiangensis SH-Y15, isolated from sauerkraut.</title>
        <authorList>
            <person name="Yang H."/>
        </authorList>
    </citation>
    <scope>NUCLEOTIDE SEQUENCE [LARGE SCALE GENOMIC DNA]</scope>
    <source>
        <strain evidence="5 6">SH-Y15</strain>
    </source>
</reference>
<feature type="domain" description="Peptidase C51" evidence="3">
    <location>
        <begin position="43"/>
        <end position="172"/>
    </location>
</feature>
<dbReference type="Gene3D" id="3.10.350.10">
    <property type="entry name" value="LysM domain"/>
    <property type="match status" value="1"/>
</dbReference>
<dbReference type="OrthoDB" id="2409959at2"/>
<evidence type="ECO:0000256" key="2">
    <source>
        <dbReference type="ARBA" id="ARBA00022801"/>
    </source>
</evidence>
<accession>A0A5P1X6W3</accession>
<dbReference type="EMBL" id="CP043939">
    <property type="protein sequence ID" value="QER68419.1"/>
    <property type="molecule type" value="Genomic_DNA"/>
</dbReference>
<dbReference type="Gene3D" id="3.90.1720.10">
    <property type="entry name" value="endopeptidase domain like (from Nostoc punctiforme)"/>
    <property type="match status" value="1"/>
</dbReference>
<feature type="domain" description="LysM" evidence="4">
    <location>
        <begin position="1"/>
        <end position="35"/>
    </location>
</feature>
<dbReference type="CDD" id="cd00118">
    <property type="entry name" value="LysM"/>
    <property type="match status" value="1"/>
</dbReference>
<dbReference type="AlphaFoldDB" id="A0A5P1X6W3"/>
<evidence type="ECO:0000259" key="4">
    <source>
        <dbReference type="PROSITE" id="PS51782"/>
    </source>
</evidence>
<protein>
    <submittedName>
        <fullName evidence="5">CHAP domain-containing protein</fullName>
    </submittedName>
</protein>
<dbReference type="Pfam" id="PF01476">
    <property type="entry name" value="LysM"/>
    <property type="match status" value="1"/>
</dbReference>
<evidence type="ECO:0000256" key="1">
    <source>
        <dbReference type="ARBA" id="ARBA00022729"/>
    </source>
</evidence>
<keyword evidence="6" id="KW-1185">Reference proteome</keyword>
<dbReference type="InterPro" id="IPR018392">
    <property type="entry name" value="LysM"/>
</dbReference>
<dbReference type="Proteomes" id="UP000325295">
    <property type="component" value="Chromosome"/>
</dbReference>
<evidence type="ECO:0000313" key="5">
    <source>
        <dbReference type="EMBL" id="QER68419.1"/>
    </source>
</evidence>
<dbReference type="PROSITE" id="PS51782">
    <property type="entry name" value="LYSM"/>
    <property type="match status" value="1"/>
</dbReference>
<dbReference type="InterPro" id="IPR007921">
    <property type="entry name" value="CHAP_dom"/>
</dbReference>
<keyword evidence="2" id="KW-0378">Hydrolase</keyword>
<dbReference type="Pfam" id="PF05257">
    <property type="entry name" value="CHAP"/>
    <property type="match status" value="1"/>
</dbReference>
<evidence type="ECO:0000259" key="3">
    <source>
        <dbReference type="PROSITE" id="PS50911"/>
    </source>
</evidence>
<dbReference type="SUPFAM" id="SSF54001">
    <property type="entry name" value="Cysteine proteinases"/>
    <property type="match status" value="1"/>
</dbReference>
<dbReference type="InterPro" id="IPR038765">
    <property type="entry name" value="Papain-like_cys_pep_sf"/>
</dbReference>
<dbReference type="InterPro" id="IPR036779">
    <property type="entry name" value="LysM_dom_sf"/>
</dbReference>
<evidence type="ECO:0000313" key="6">
    <source>
        <dbReference type="Proteomes" id="UP000325295"/>
    </source>
</evidence>
<keyword evidence="1" id="KW-0732">Signal</keyword>
<dbReference type="GO" id="GO:0016787">
    <property type="term" value="F:hydrolase activity"/>
    <property type="evidence" value="ECO:0007669"/>
    <property type="project" value="UniProtKB-KW"/>
</dbReference>
<name>A0A5P1X6W3_9LACO</name>
<sequence>MSAYAAKYNVSIDDIVKANKLADANLIIAGESIEIPDSSASAEDTAATTGSTHVSADSAGNAYAWGQCTWYVKTVASWAGNHWGNGNQWGASAAAEGFTVNSTPAAGTIVSFAGGQSVGGWPADASYGHVAYVKSYNAANNTITISQGGLGFSSPAGPNEQTISAADLTYIHQ</sequence>
<proteinExistence type="predicted"/>
<gene>
    <name evidence="5" type="ORF">F0161_09390</name>
</gene>
<dbReference type="PROSITE" id="PS50911">
    <property type="entry name" value="CHAP"/>
    <property type="match status" value="1"/>
</dbReference>
<dbReference type="KEGG" id="lnn:F0161_09390"/>
<organism evidence="5 6">
    <name type="scientific">Paucilactobacillus nenjiangensis</name>
    <dbReference type="NCBI Taxonomy" id="1296540"/>
    <lineage>
        <taxon>Bacteria</taxon>
        <taxon>Bacillati</taxon>
        <taxon>Bacillota</taxon>
        <taxon>Bacilli</taxon>
        <taxon>Lactobacillales</taxon>
        <taxon>Lactobacillaceae</taxon>
        <taxon>Paucilactobacillus</taxon>
    </lineage>
</organism>